<dbReference type="Proteomes" id="UP001583186">
    <property type="component" value="Unassembled WGS sequence"/>
</dbReference>
<evidence type="ECO:0000256" key="1">
    <source>
        <dbReference type="SAM" id="MobiDB-lite"/>
    </source>
</evidence>
<feature type="region of interest" description="Disordered" evidence="1">
    <location>
        <begin position="1"/>
        <end position="93"/>
    </location>
</feature>
<organism evidence="2 3">
    <name type="scientific">Sporothrix stenoceras</name>
    <dbReference type="NCBI Taxonomy" id="5173"/>
    <lineage>
        <taxon>Eukaryota</taxon>
        <taxon>Fungi</taxon>
        <taxon>Dikarya</taxon>
        <taxon>Ascomycota</taxon>
        <taxon>Pezizomycotina</taxon>
        <taxon>Sordariomycetes</taxon>
        <taxon>Sordariomycetidae</taxon>
        <taxon>Ophiostomatales</taxon>
        <taxon>Ophiostomataceae</taxon>
        <taxon>Sporothrix</taxon>
    </lineage>
</organism>
<proteinExistence type="predicted"/>
<reference evidence="2 3" key="1">
    <citation type="journal article" date="2024" name="IMA Fungus">
        <title>IMA Genome - F19 : A genome assembly and annotation guide to empower mycologists, including annotated draft genome sequences of Ceratocystis pirilliformis, Diaporthe australafricana, Fusarium ophioides, Paecilomyces lecythidis, and Sporothrix stenoceras.</title>
        <authorList>
            <person name="Aylward J."/>
            <person name="Wilson A.M."/>
            <person name="Visagie C.M."/>
            <person name="Spraker J."/>
            <person name="Barnes I."/>
            <person name="Buitendag C."/>
            <person name="Ceriani C."/>
            <person name="Del Mar Angel L."/>
            <person name="du Plessis D."/>
            <person name="Fuchs T."/>
            <person name="Gasser K."/>
            <person name="Kramer D."/>
            <person name="Li W."/>
            <person name="Munsamy K."/>
            <person name="Piso A."/>
            <person name="Price J.L."/>
            <person name="Sonnekus B."/>
            <person name="Thomas C."/>
            <person name="van der Nest A."/>
            <person name="van Dijk A."/>
            <person name="van Heerden A."/>
            <person name="van Vuuren N."/>
            <person name="Yilmaz N."/>
            <person name="Duong T.A."/>
            <person name="van der Merwe N.A."/>
            <person name="Wingfield M.J."/>
            <person name="Wingfield B.D."/>
        </authorList>
    </citation>
    <scope>NUCLEOTIDE SEQUENCE [LARGE SCALE GENOMIC DNA]</scope>
    <source>
        <strain evidence="2 3">CMW 5346</strain>
    </source>
</reference>
<feature type="compositionally biased region" description="Basic and acidic residues" evidence="1">
    <location>
        <begin position="8"/>
        <end position="17"/>
    </location>
</feature>
<keyword evidence="3" id="KW-1185">Reference proteome</keyword>
<dbReference type="EMBL" id="JAWCUI010000036">
    <property type="protein sequence ID" value="KAL1893799.1"/>
    <property type="molecule type" value="Genomic_DNA"/>
</dbReference>
<accession>A0ABR3YZI6</accession>
<gene>
    <name evidence="2" type="ORF">Sste5346_006302</name>
</gene>
<evidence type="ECO:0000313" key="2">
    <source>
        <dbReference type="EMBL" id="KAL1893799.1"/>
    </source>
</evidence>
<evidence type="ECO:0000313" key="3">
    <source>
        <dbReference type="Proteomes" id="UP001583186"/>
    </source>
</evidence>
<sequence length="147" mass="16051">MTSNEPADEAKHGDALNHIEAIQNNDRRITGDENDTSLDDSKGSEQEESDTPIDTSHTRTRRLRANDALPNKQPPLTSLTPTKTRPNQAPLLDLQPLPSIAPMINPLPLPPGTAPPRAKLAVQLKMNLEIEVMLKARVCGDVVLTLL</sequence>
<comment type="caution">
    <text evidence="2">The sequence shown here is derived from an EMBL/GenBank/DDBJ whole genome shotgun (WGS) entry which is preliminary data.</text>
</comment>
<feature type="compositionally biased region" description="Polar residues" evidence="1">
    <location>
        <begin position="74"/>
        <end position="87"/>
    </location>
</feature>
<name>A0ABR3YZI6_9PEZI</name>
<protein>
    <submittedName>
        <fullName evidence="2">Uncharacterized protein</fullName>
    </submittedName>
</protein>